<keyword evidence="2" id="KW-1185">Reference proteome</keyword>
<accession>A0ABS5MTY5</accession>
<sequence length="79" mass="8517">MLWYSGLSWRYAISGDDTIPVGAAEGCDLLMLILKNKIKRSQPSAAPTGGIVVCFSGGVAGDFADALVERFELAVRHFR</sequence>
<protein>
    <submittedName>
        <fullName evidence="1">Uncharacterized protein</fullName>
    </submittedName>
</protein>
<comment type="caution">
    <text evidence="1">The sequence shown here is derived from an EMBL/GenBank/DDBJ whole genome shotgun (WGS) entry which is preliminary data.</text>
</comment>
<proteinExistence type="predicted"/>
<gene>
    <name evidence="1" type="ORF">KFS80_05485</name>
</gene>
<evidence type="ECO:0000313" key="2">
    <source>
        <dbReference type="Proteomes" id="UP000676035"/>
    </source>
</evidence>
<reference evidence="1 2" key="1">
    <citation type="submission" date="2021-04" db="EMBL/GenBank/DDBJ databases">
        <title>Pseudomonas rustica sp. nov. isolated from raw milk.</title>
        <authorList>
            <person name="Fiedler G."/>
            <person name="Gieschler S."/>
            <person name="Kabisch J."/>
            <person name="Grimmler C."/>
            <person name="Brinks E."/>
            <person name="Wagner N."/>
            <person name="Hetzer B."/>
            <person name="Franz C.M.A.P."/>
            <person name="Boehnlein C."/>
        </authorList>
    </citation>
    <scope>NUCLEOTIDE SEQUENCE [LARGE SCALE GENOMIC DNA]</scope>
    <source>
        <strain evidence="1 2">MBT-4</strain>
    </source>
</reference>
<dbReference type="EMBL" id="JAGYHF010000002">
    <property type="protein sequence ID" value="MBS4077740.1"/>
    <property type="molecule type" value="Genomic_DNA"/>
</dbReference>
<name>A0ABS5MTY5_9PSED</name>
<evidence type="ECO:0000313" key="1">
    <source>
        <dbReference type="EMBL" id="MBS4077740.1"/>
    </source>
</evidence>
<organism evidence="1 2">
    <name type="scientific">Pseudomonas rustica</name>
    <dbReference type="NCBI Taxonomy" id="2827099"/>
    <lineage>
        <taxon>Bacteria</taxon>
        <taxon>Pseudomonadati</taxon>
        <taxon>Pseudomonadota</taxon>
        <taxon>Gammaproteobacteria</taxon>
        <taxon>Pseudomonadales</taxon>
        <taxon>Pseudomonadaceae</taxon>
        <taxon>Pseudomonas</taxon>
    </lineage>
</organism>
<dbReference type="RefSeq" id="WP_212544178.1">
    <property type="nucleotide sequence ID" value="NZ_JAGYHF010000002.1"/>
</dbReference>
<dbReference type="Proteomes" id="UP000676035">
    <property type="component" value="Unassembled WGS sequence"/>
</dbReference>